<evidence type="ECO:0000313" key="1">
    <source>
        <dbReference type="EMBL" id="GAA3640254.1"/>
    </source>
</evidence>
<keyword evidence="2" id="KW-1185">Reference proteome</keyword>
<protein>
    <submittedName>
        <fullName evidence="1">DUF1800 domain-containing protein</fullName>
    </submittedName>
</protein>
<dbReference type="Proteomes" id="UP001501490">
    <property type="component" value="Unassembled WGS sequence"/>
</dbReference>
<reference evidence="2" key="1">
    <citation type="journal article" date="2019" name="Int. J. Syst. Evol. Microbiol.">
        <title>The Global Catalogue of Microorganisms (GCM) 10K type strain sequencing project: providing services to taxonomists for standard genome sequencing and annotation.</title>
        <authorList>
            <consortium name="The Broad Institute Genomics Platform"/>
            <consortium name="The Broad Institute Genome Sequencing Center for Infectious Disease"/>
            <person name="Wu L."/>
            <person name="Ma J."/>
        </authorList>
    </citation>
    <scope>NUCLEOTIDE SEQUENCE [LARGE SCALE GENOMIC DNA]</scope>
    <source>
        <strain evidence="2">JCM 16929</strain>
    </source>
</reference>
<comment type="caution">
    <text evidence="1">The sequence shown here is derived from an EMBL/GenBank/DDBJ whole genome shotgun (WGS) entry which is preliminary data.</text>
</comment>
<gene>
    <name evidence="1" type="ORF">GCM10022236_48600</name>
</gene>
<accession>A0ABP7AUP3</accession>
<organism evidence="1 2">
    <name type="scientific">Microlunatus ginsengisoli</name>
    <dbReference type="NCBI Taxonomy" id="363863"/>
    <lineage>
        <taxon>Bacteria</taxon>
        <taxon>Bacillati</taxon>
        <taxon>Actinomycetota</taxon>
        <taxon>Actinomycetes</taxon>
        <taxon>Propionibacteriales</taxon>
        <taxon>Propionibacteriaceae</taxon>
        <taxon>Microlunatus</taxon>
    </lineage>
</organism>
<sequence length="542" mass="57171">MTRPSLPTYATTLGFARAQADVASTARIAPVAISRRRPGPIDQAPNRPICHPSLAELAPAIVREPAAPERPPARAPVDPLRARRIRFRLPVAFAEPGGMADLSEPAVVRRLVDRLGFSAGGGALAAAQRRGFDAIAVSLLHPSGADAGVAATPAPDVPLLPRPAKGAGGRPDAAALKAWRKELREQQATLAIWWLDRLVAAAQPTRERLTWFWHGHFATSVQKVRSASLMLGQNETMRRLGAGDFGTLAHAMIVDPAMLIWLDGNDNTAAAPNENLAREYMELFGLGHGNYTEGDVREAARALTGWKVDRATGTARLRPRLHDDGAKTVLGTTADLDADGFVTVVLDRPASAEFVASRLWARLVSADTPPSPDLRDTLLSAYGPGRDVTALLAAMVASEPFRATGTSLVKQPVEWLVGLCRSLGVRPSALAAGQRKRLLAGLRGMGQLPFRPPSVGGWPAAGGWLTTAAALARMNTARLVVAAADPVGLAGSSAKTRADDVRRLLGVDRFSSRTANAIAQVADQPAAAVAIGAVSPEYTVSA</sequence>
<name>A0ABP7AUP3_9ACTN</name>
<proteinExistence type="predicted"/>
<evidence type="ECO:0000313" key="2">
    <source>
        <dbReference type="Proteomes" id="UP001501490"/>
    </source>
</evidence>
<dbReference type="Pfam" id="PF08811">
    <property type="entry name" value="DUF1800"/>
    <property type="match status" value="1"/>
</dbReference>
<dbReference type="InterPro" id="IPR014917">
    <property type="entry name" value="DUF1800"/>
</dbReference>
<dbReference type="EMBL" id="BAABAB010000050">
    <property type="protein sequence ID" value="GAA3640254.1"/>
    <property type="molecule type" value="Genomic_DNA"/>
</dbReference>